<proteinExistence type="predicted"/>
<dbReference type="InterPro" id="IPR036291">
    <property type="entry name" value="NAD(P)-bd_dom_sf"/>
</dbReference>
<accession>A0A4R8DM84</accession>
<evidence type="ECO:0000313" key="2">
    <source>
        <dbReference type="EMBL" id="TDW99053.1"/>
    </source>
</evidence>
<dbReference type="Pfam" id="PF13460">
    <property type="entry name" value="NAD_binding_10"/>
    <property type="match status" value="1"/>
</dbReference>
<evidence type="ECO:0000313" key="3">
    <source>
        <dbReference type="Proteomes" id="UP000294498"/>
    </source>
</evidence>
<feature type="domain" description="NAD(P)-binding" evidence="1">
    <location>
        <begin position="7"/>
        <end position="121"/>
    </location>
</feature>
<dbReference type="RefSeq" id="WP_133989443.1">
    <property type="nucleotide sequence ID" value="NZ_SODV01000001.1"/>
</dbReference>
<dbReference type="InterPro" id="IPR051604">
    <property type="entry name" value="Ergot_Alk_Oxidoreductase"/>
</dbReference>
<sequence>MNIVLTGSLGNISKPLATELVRKGHRVTVISSKAERQKDIDALGAKAAIGSIKDLDFLVNTFHGADIVYLMEPSAQDRMFDKTYDPYKAVAEIVNTYKSAVERSGIKKVVHLSSIGAHTDTGVGLLKFHFMAETILKTLPADVSIKFMRPVGFYYNLLANIEVIKSLSKGFVGAIMALQHYGLSGLLRGKRGLIMANYGGDIVNLLVSPIDIAAVIAEEMDKPFEGYTVRYIASEERTCNEVAGILGAAIGKPYLKWGSISDKMLTNTMLKRGMNEMLVHGLVEMGASGRSGRVYEDYYKHRPVLGKTKLSEYAPIFAKAYASYKDHQ</sequence>
<dbReference type="Gene3D" id="3.90.25.10">
    <property type="entry name" value="UDP-galactose 4-epimerase, domain 1"/>
    <property type="match status" value="1"/>
</dbReference>
<name>A0A4R8DM84_9BACT</name>
<reference evidence="2 3" key="1">
    <citation type="submission" date="2019-03" db="EMBL/GenBank/DDBJ databases">
        <title>Genomic Encyclopedia of Type Strains, Phase IV (KMG-IV): sequencing the most valuable type-strain genomes for metagenomic binning, comparative biology and taxonomic classification.</title>
        <authorList>
            <person name="Goeker M."/>
        </authorList>
    </citation>
    <scope>NUCLEOTIDE SEQUENCE [LARGE SCALE GENOMIC DNA]</scope>
    <source>
        <strain evidence="2 3">DSM 100059</strain>
    </source>
</reference>
<dbReference type="Proteomes" id="UP000294498">
    <property type="component" value="Unassembled WGS sequence"/>
</dbReference>
<keyword evidence="3" id="KW-1185">Reference proteome</keyword>
<organism evidence="2 3">
    <name type="scientific">Dinghuibacter silviterrae</name>
    <dbReference type="NCBI Taxonomy" id="1539049"/>
    <lineage>
        <taxon>Bacteria</taxon>
        <taxon>Pseudomonadati</taxon>
        <taxon>Bacteroidota</taxon>
        <taxon>Chitinophagia</taxon>
        <taxon>Chitinophagales</taxon>
        <taxon>Chitinophagaceae</taxon>
        <taxon>Dinghuibacter</taxon>
    </lineage>
</organism>
<dbReference type="SUPFAM" id="SSF51735">
    <property type="entry name" value="NAD(P)-binding Rossmann-fold domains"/>
    <property type="match status" value="1"/>
</dbReference>
<dbReference type="EMBL" id="SODV01000001">
    <property type="protein sequence ID" value="TDW99053.1"/>
    <property type="molecule type" value="Genomic_DNA"/>
</dbReference>
<dbReference type="PANTHER" id="PTHR43162:SF1">
    <property type="entry name" value="PRESTALK A DIFFERENTIATION PROTEIN A"/>
    <property type="match status" value="1"/>
</dbReference>
<dbReference type="AlphaFoldDB" id="A0A4R8DM84"/>
<gene>
    <name evidence="2" type="ORF">EDB95_0061</name>
</gene>
<comment type="caution">
    <text evidence="2">The sequence shown here is derived from an EMBL/GenBank/DDBJ whole genome shotgun (WGS) entry which is preliminary data.</text>
</comment>
<dbReference type="Gene3D" id="3.40.50.720">
    <property type="entry name" value="NAD(P)-binding Rossmann-like Domain"/>
    <property type="match status" value="1"/>
</dbReference>
<dbReference type="PANTHER" id="PTHR43162">
    <property type="match status" value="1"/>
</dbReference>
<protein>
    <submittedName>
        <fullName evidence="2">Uncharacterized protein YbjT (DUF2867 family)</fullName>
    </submittedName>
</protein>
<dbReference type="InterPro" id="IPR016040">
    <property type="entry name" value="NAD(P)-bd_dom"/>
</dbReference>
<dbReference type="OrthoDB" id="2149806at2"/>
<evidence type="ECO:0000259" key="1">
    <source>
        <dbReference type="Pfam" id="PF13460"/>
    </source>
</evidence>